<dbReference type="RefSeq" id="WP_138088005.1">
    <property type="nucleotide sequence ID" value="NZ_VAUV01000016.1"/>
</dbReference>
<organism evidence="1 2">
    <name type="scientific">Phragmitibacter flavus</name>
    <dbReference type="NCBI Taxonomy" id="2576071"/>
    <lineage>
        <taxon>Bacteria</taxon>
        <taxon>Pseudomonadati</taxon>
        <taxon>Verrucomicrobiota</taxon>
        <taxon>Verrucomicrobiia</taxon>
        <taxon>Verrucomicrobiales</taxon>
        <taxon>Verrucomicrobiaceae</taxon>
        <taxon>Phragmitibacter</taxon>
    </lineage>
</organism>
<name>A0A5R8K9V1_9BACT</name>
<accession>A0A5R8K9V1</accession>
<dbReference type="OrthoDB" id="9968597at2"/>
<dbReference type="EMBL" id="VAUV01000016">
    <property type="protein sequence ID" value="TLD69081.1"/>
    <property type="molecule type" value="Genomic_DNA"/>
</dbReference>
<protein>
    <submittedName>
        <fullName evidence="1">Uncharacterized protein</fullName>
    </submittedName>
</protein>
<evidence type="ECO:0000313" key="1">
    <source>
        <dbReference type="EMBL" id="TLD69081.1"/>
    </source>
</evidence>
<proteinExistence type="predicted"/>
<reference evidence="1 2" key="1">
    <citation type="submission" date="2019-05" db="EMBL/GenBank/DDBJ databases">
        <title>Verrucobacter flavum gen. nov., sp. nov. a new member of the family Verrucomicrobiaceae.</title>
        <authorList>
            <person name="Szuroczki S."/>
            <person name="Abbaszade G."/>
            <person name="Szabo A."/>
            <person name="Felfoldi T."/>
            <person name="Schumann P."/>
            <person name="Boka K."/>
            <person name="Keki Z."/>
            <person name="Toumi M."/>
            <person name="Toth E."/>
        </authorList>
    </citation>
    <scope>NUCLEOTIDE SEQUENCE [LARGE SCALE GENOMIC DNA]</scope>
    <source>
        <strain evidence="1 2">MG-N-17</strain>
    </source>
</reference>
<comment type="caution">
    <text evidence="1">The sequence shown here is derived from an EMBL/GenBank/DDBJ whole genome shotgun (WGS) entry which is preliminary data.</text>
</comment>
<dbReference type="Proteomes" id="UP000306196">
    <property type="component" value="Unassembled WGS sequence"/>
</dbReference>
<evidence type="ECO:0000313" key="2">
    <source>
        <dbReference type="Proteomes" id="UP000306196"/>
    </source>
</evidence>
<keyword evidence="2" id="KW-1185">Reference proteome</keyword>
<sequence length="149" mass="17289">MPLETREDYVRLNQHLWEIDTIVSNFASDNGYEYGPPLKNGLYPKIRLRFQRGRISQNINIDMDTDIRDQRFGEFFPEIPYTIFGGSWIDDHAALIRHGGPHLHTLQIPFSQLKLSIHKLLPFFHQYLCTVTEKIIYGCGTQSELSAPP</sequence>
<dbReference type="AlphaFoldDB" id="A0A5R8K9V1"/>
<gene>
    <name evidence="1" type="ORF">FEM03_19635</name>
</gene>